<evidence type="ECO:0000256" key="1">
    <source>
        <dbReference type="ARBA" id="ARBA00004141"/>
    </source>
</evidence>
<feature type="transmembrane region" description="Helical" evidence="6">
    <location>
        <begin position="253"/>
        <end position="273"/>
    </location>
</feature>
<keyword evidence="8" id="KW-1185">Reference proteome</keyword>
<dbReference type="NCBIfam" id="NF008930">
    <property type="entry name" value="PRK12287.1"/>
    <property type="match status" value="1"/>
</dbReference>
<evidence type="ECO:0000256" key="5">
    <source>
        <dbReference type="ARBA" id="ARBA00023136"/>
    </source>
</evidence>
<feature type="transmembrane region" description="Helical" evidence="6">
    <location>
        <begin position="9"/>
        <end position="27"/>
    </location>
</feature>
<reference evidence="8" key="1">
    <citation type="journal article" date="2019" name="Int. J. Syst. Evol. Microbiol.">
        <title>The Global Catalogue of Microorganisms (GCM) 10K type strain sequencing project: providing services to taxonomists for standard genome sequencing and annotation.</title>
        <authorList>
            <consortium name="The Broad Institute Genomics Platform"/>
            <consortium name="The Broad Institute Genome Sequencing Center for Infectious Disease"/>
            <person name="Wu L."/>
            <person name="Ma J."/>
        </authorList>
    </citation>
    <scope>NUCLEOTIDE SEQUENCE [LARGE SCALE GENOMIC DNA]</scope>
    <source>
        <strain evidence="8">JCM 32226</strain>
    </source>
</reference>
<feature type="transmembrane region" description="Helical" evidence="6">
    <location>
        <begin position="293"/>
        <end position="313"/>
    </location>
</feature>
<comment type="caution">
    <text evidence="7">The sequence shown here is derived from an EMBL/GenBank/DDBJ whole genome shotgun (WGS) entry which is preliminary data.</text>
</comment>
<comment type="similarity">
    <text evidence="2">Belongs to the autoinducer-2 exporter (AI-2E) (TC 2.A.86) family.</text>
</comment>
<evidence type="ECO:0000313" key="8">
    <source>
        <dbReference type="Proteomes" id="UP001501321"/>
    </source>
</evidence>
<feature type="transmembrane region" description="Helical" evidence="6">
    <location>
        <begin position="33"/>
        <end position="55"/>
    </location>
</feature>
<name>A0ABP8Q368_9GAMM</name>
<gene>
    <name evidence="7" type="ORF">GCM10023095_12690</name>
</gene>
<feature type="transmembrane region" description="Helical" evidence="6">
    <location>
        <begin position="198"/>
        <end position="219"/>
    </location>
</feature>
<comment type="subcellular location">
    <subcellularLocation>
        <location evidence="1">Membrane</location>
        <topology evidence="1">Multi-pass membrane protein</topology>
    </subcellularLocation>
</comment>
<accession>A0ABP8Q368</accession>
<sequence length="347" mass="37229">MSVESSLSPLLRGLLGCACVVVVLAGIKAASLVVVPFVLACFIAMICHPLVNLLVRWRLPRGLAILLVVAIIVILLLGLTGMVGSSVNSFARDVPRYRSELGANFHWLTGQLARFNISLTPDLLMEYLDPGMAMNLASNMLKGFSSLMSNLFLLLLTVIFMLMEAASLPRRLHLALEDPQMRMSQLDRFLDSVNRYMAIKTLISLGTGLFAGLAVWLIGVDYAPLWGLLAFLLNYIPNIGSIIAAVPPVLLALLQLGPVGAAGVAAVYLVINFVAGNLIEPRVMGRGLGISDLVVFLSLIFWGWLLGPVGMLLSVPLTMVVKIGVESTQGLGWLSALLSNGEGLPRA</sequence>
<dbReference type="PANTHER" id="PTHR21716">
    <property type="entry name" value="TRANSMEMBRANE PROTEIN"/>
    <property type="match status" value="1"/>
</dbReference>
<evidence type="ECO:0000256" key="3">
    <source>
        <dbReference type="ARBA" id="ARBA00022692"/>
    </source>
</evidence>
<organism evidence="7 8">
    <name type="scientific">Pseudaeromonas paramecii</name>
    <dbReference type="NCBI Taxonomy" id="2138166"/>
    <lineage>
        <taxon>Bacteria</taxon>
        <taxon>Pseudomonadati</taxon>
        <taxon>Pseudomonadota</taxon>
        <taxon>Gammaproteobacteria</taxon>
        <taxon>Aeromonadales</taxon>
        <taxon>Aeromonadaceae</taxon>
        <taxon>Pseudaeromonas</taxon>
    </lineage>
</organism>
<dbReference type="PANTHER" id="PTHR21716:SF64">
    <property type="entry name" value="AI-2 TRANSPORT PROTEIN TQSA"/>
    <property type="match status" value="1"/>
</dbReference>
<feature type="transmembrane region" description="Helical" evidence="6">
    <location>
        <begin position="62"/>
        <end position="83"/>
    </location>
</feature>
<keyword evidence="3 6" id="KW-0812">Transmembrane</keyword>
<evidence type="ECO:0000256" key="6">
    <source>
        <dbReference type="SAM" id="Phobius"/>
    </source>
</evidence>
<protein>
    <submittedName>
        <fullName evidence="7">AI-2E family transporter</fullName>
    </submittedName>
</protein>
<dbReference type="Pfam" id="PF01594">
    <property type="entry name" value="AI-2E_transport"/>
    <property type="match status" value="1"/>
</dbReference>
<evidence type="ECO:0000256" key="4">
    <source>
        <dbReference type="ARBA" id="ARBA00022989"/>
    </source>
</evidence>
<dbReference type="RefSeq" id="WP_345011183.1">
    <property type="nucleotide sequence ID" value="NZ_BAABFC010000009.1"/>
</dbReference>
<keyword evidence="5 6" id="KW-0472">Membrane</keyword>
<dbReference type="Proteomes" id="UP001501321">
    <property type="component" value="Unassembled WGS sequence"/>
</dbReference>
<evidence type="ECO:0000256" key="2">
    <source>
        <dbReference type="ARBA" id="ARBA00009773"/>
    </source>
</evidence>
<dbReference type="EMBL" id="BAABFC010000009">
    <property type="protein sequence ID" value="GAA4496920.1"/>
    <property type="molecule type" value="Genomic_DNA"/>
</dbReference>
<keyword evidence="4 6" id="KW-1133">Transmembrane helix</keyword>
<evidence type="ECO:0000313" key="7">
    <source>
        <dbReference type="EMBL" id="GAA4496920.1"/>
    </source>
</evidence>
<dbReference type="InterPro" id="IPR002549">
    <property type="entry name" value="AI-2E-like"/>
</dbReference>
<proteinExistence type="inferred from homology"/>
<feature type="transmembrane region" description="Helical" evidence="6">
    <location>
        <begin position="225"/>
        <end position="246"/>
    </location>
</feature>
<feature type="transmembrane region" description="Helical" evidence="6">
    <location>
        <begin position="144"/>
        <end position="163"/>
    </location>
</feature>